<feature type="transmembrane region" description="Helical" evidence="1">
    <location>
        <begin position="56"/>
        <end position="75"/>
    </location>
</feature>
<keyword evidence="2" id="KW-1185">Reference proteome</keyword>
<dbReference type="AlphaFoldDB" id="A0A1I7Y408"/>
<dbReference type="WBParaSite" id="L893_g12501.t1">
    <property type="protein sequence ID" value="L893_g12501.t1"/>
    <property type="gene ID" value="L893_g12501"/>
</dbReference>
<protein>
    <submittedName>
        <fullName evidence="3">Uncharacterized protein</fullName>
    </submittedName>
</protein>
<evidence type="ECO:0000313" key="3">
    <source>
        <dbReference type="WBParaSite" id="L893_g12501.t1"/>
    </source>
</evidence>
<organism evidence="2 3">
    <name type="scientific">Steinernema glaseri</name>
    <dbReference type="NCBI Taxonomy" id="37863"/>
    <lineage>
        <taxon>Eukaryota</taxon>
        <taxon>Metazoa</taxon>
        <taxon>Ecdysozoa</taxon>
        <taxon>Nematoda</taxon>
        <taxon>Chromadorea</taxon>
        <taxon>Rhabditida</taxon>
        <taxon>Tylenchina</taxon>
        <taxon>Panagrolaimomorpha</taxon>
        <taxon>Strongyloidoidea</taxon>
        <taxon>Steinernematidae</taxon>
        <taxon>Steinernema</taxon>
    </lineage>
</organism>
<keyword evidence="1" id="KW-0472">Membrane</keyword>
<name>A0A1I7Y408_9BILA</name>
<evidence type="ECO:0000256" key="1">
    <source>
        <dbReference type="SAM" id="Phobius"/>
    </source>
</evidence>
<keyword evidence="1" id="KW-0812">Transmembrane</keyword>
<dbReference type="Proteomes" id="UP000095287">
    <property type="component" value="Unplaced"/>
</dbReference>
<evidence type="ECO:0000313" key="2">
    <source>
        <dbReference type="Proteomes" id="UP000095287"/>
    </source>
</evidence>
<proteinExistence type="predicted"/>
<reference evidence="3" key="1">
    <citation type="submission" date="2016-11" db="UniProtKB">
        <authorList>
            <consortium name="WormBaseParasite"/>
        </authorList>
    </citation>
    <scope>IDENTIFICATION</scope>
</reference>
<sequence length="117" mass="13909">MQYSSKSEKPGQWGDYYLSAGGRRNGKSKMSWYLEFIHQANQVIPTFNETFDQESFYMFAIFVVAASVVAAFVLARCFKIRIKEHDIHVDREWRKPRLAHPTPFRFPWTKPEKEHQH</sequence>
<keyword evidence="1" id="KW-1133">Transmembrane helix</keyword>
<accession>A0A1I7Y408</accession>